<dbReference type="RefSeq" id="WP_377179717.1">
    <property type="nucleotide sequence ID" value="NZ_JBHTMY010000003.1"/>
</dbReference>
<organism evidence="7 8">
    <name type="scientific">Namhaeicola litoreus</name>
    <dbReference type="NCBI Taxonomy" id="1052145"/>
    <lineage>
        <taxon>Bacteria</taxon>
        <taxon>Pseudomonadati</taxon>
        <taxon>Bacteroidota</taxon>
        <taxon>Flavobacteriia</taxon>
        <taxon>Flavobacteriales</taxon>
        <taxon>Flavobacteriaceae</taxon>
        <taxon>Namhaeicola</taxon>
    </lineage>
</organism>
<feature type="domain" description="NusB/RsmB/TIM44" evidence="6">
    <location>
        <begin position="200"/>
        <end position="296"/>
    </location>
</feature>
<dbReference type="InterPro" id="IPR006027">
    <property type="entry name" value="NusB_RsmB_TIM44"/>
</dbReference>
<comment type="similarity">
    <text evidence="1">Belongs to the NusB family.</text>
</comment>
<keyword evidence="8" id="KW-1185">Reference proteome</keyword>
<evidence type="ECO:0000256" key="5">
    <source>
        <dbReference type="ARBA" id="ARBA00023163"/>
    </source>
</evidence>
<dbReference type="Proteomes" id="UP001597201">
    <property type="component" value="Unassembled WGS sequence"/>
</dbReference>
<evidence type="ECO:0000259" key="6">
    <source>
        <dbReference type="Pfam" id="PF01029"/>
    </source>
</evidence>
<dbReference type="InterPro" id="IPR035926">
    <property type="entry name" value="NusB-like_sf"/>
</dbReference>
<reference evidence="8" key="1">
    <citation type="journal article" date="2019" name="Int. J. Syst. Evol. Microbiol.">
        <title>The Global Catalogue of Microorganisms (GCM) 10K type strain sequencing project: providing services to taxonomists for standard genome sequencing and annotation.</title>
        <authorList>
            <consortium name="The Broad Institute Genomics Platform"/>
            <consortium name="The Broad Institute Genome Sequencing Center for Infectious Disease"/>
            <person name="Wu L."/>
            <person name="Ma J."/>
        </authorList>
    </citation>
    <scope>NUCLEOTIDE SEQUENCE [LARGE SCALE GENOMIC DNA]</scope>
    <source>
        <strain evidence="8">CCUG 61485</strain>
    </source>
</reference>
<dbReference type="EMBL" id="JBHTMY010000003">
    <property type="protein sequence ID" value="MFD1316592.1"/>
    <property type="molecule type" value="Genomic_DNA"/>
</dbReference>
<dbReference type="PANTHER" id="PTHR11078">
    <property type="entry name" value="N UTILIZATION SUBSTANCE PROTEIN B-RELATED"/>
    <property type="match status" value="1"/>
</dbReference>
<dbReference type="Pfam" id="PF01029">
    <property type="entry name" value="NusB"/>
    <property type="match status" value="1"/>
</dbReference>
<gene>
    <name evidence="7" type="primary">nusB</name>
    <name evidence="7" type="ORF">ACFQ39_13280</name>
</gene>
<evidence type="ECO:0000256" key="2">
    <source>
        <dbReference type="ARBA" id="ARBA00022814"/>
    </source>
</evidence>
<dbReference type="Gene3D" id="1.10.940.10">
    <property type="entry name" value="NusB-like"/>
    <property type="match status" value="1"/>
</dbReference>
<evidence type="ECO:0000256" key="4">
    <source>
        <dbReference type="ARBA" id="ARBA00023015"/>
    </source>
</evidence>
<dbReference type="SUPFAM" id="SSF48013">
    <property type="entry name" value="NusB-like"/>
    <property type="match status" value="1"/>
</dbReference>
<keyword evidence="2" id="KW-0889">Transcription antitermination</keyword>
<comment type="caution">
    <text evidence="7">The sequence shown here is derived from an EMBL/GenBank/DDBJ whole genome shotgun (WGS) entry which is preliminary data.</text>
</comment>
<proteinExistence type="inferred from homology"/>
<sequence>MVNRRHIRIKVMQSVYAFLQSGSNNLTKEEKFLSNSVDKTFDLFALQLDLLVAIKNMAQEHLEIRKKKYLATAEDKNPNLNFIHNKVIALIENDVSLKNHIERNKITNWSNDREFVRLIWDEIQQSDLYKKYINLPKSGLKEDKDFILEIFKTIVAPNEKLNDYYESEHLGWVDDLPYVNTWIVKMIKNIKKGSALGVSTLDIEDEDRVFMLDLFRKTVLNHKEYDDDIDAKTPNWDNERIAELDMILIKMAITEFMKFPSIPTKVSINEYIEISKDYSTANSSFFINGVLDKILKDYQQQDKVKKIGRGLL</sequence>
<name>A0ABW3Y3Y9_9FLAO</name>
<protein>
    <submittedName>
        <fullName evidence="7">Transcription antitermination factor NusB</fullName>
    </submittedName>
</protein>
<keyword evidence="5" id="KW-0804">Transcription</keyword>
<accession>A0ABW3Y3Y9</accession>
<evidence type="ECO:0000256" key="3">
    <source>
        <dbReference type="ARBA" id="ARBA00022884"/>
    </source>
</evidence>
<evidence type="ECO:0000313" key="7">
    <source>
        <dbReference type="EMBL" id="MFD1316592.1"/>
    </source>
</evidence>
<dbReference type="PANTHER" id="PTHR11078:SF3">
    <property type="entry name" value="ANTITERMINATION NUSB DOMAIN-CONTAINING PROTEIN"/>
    <property type="match status" value="1"/>
</dbReference>
<dbReference type="NCBIfam" id="TIGR01951">
    <property type="entry name" value="nusB"/>
    <property type="match status" value="1"/>
</dbReference>
<evidence type="ECO:0000313" key="8">
    <source>
        <dbReference type="Proteomes" id="UP001597201"/>
    </source>
</evidence>
<keyword evidence="3" id="KW-0694">RNA-binding</keyword>
<dbReference type="InterPro" id="IPR011605">
    <property type="entry name" value="NusB_fam"/>
</dbReference>
<evidence type="ECO:0000256" key="1">
    <source>
        <dbReference type="ARBA" id="ARBA00005952"/>
    </source>
</evidence>
<keyword evidence="4" id="KW-0805">Transcription regulation</keyword>